<organism evidence="2 3">
    <name type="scientific">Actinidia chinensis var. chinensis</name>
    <name type="common">Chinese soft-hair kiwi</name>
    <dbReference type="NCBI Taxonomy" id="1590841"/>
    <lineage>
        <taxon>Eukaryota</taxon>
        <taxon>Viridiplantae</taxon>
        <taxon>Streptophyta</taxon>
        <taxon>Embryophyta</taxon>
        <taxon>Tracheophyta</taxon>
        <taxon>Spermatophyta</taxon>
        <taxon>Magnoliopsida</taxon>
        <taxon>eudicotyledons</taxon>
        <taxon>Gunneridae</taxon>
        <taxon>Pentapetalae</taxon>
        <taxon>asterids</taxon>
        <taxon>Ericales</taxon>
        <taxon>Actinidiaceae</taxon>
        <taxon>Actinidia</taxon>
    </lineage>
</organism>
<comment type="caution">
    <text evidence="2">The sequence shown here is derived from an EMBL/GenBank/DDBJ whole genome shotgun (WGS) entry which is preliminary data.</text>
</comment>
<evidence type="ECO:0000313" key="2">
    <source>
        <dbReference type="EMBL" id="PSS35097.1"/>
    </source>
</evidence>
<reference evidence="2 3" key="1">
    <citation type="submission" date="2017-07" db="EMBL/GenBank/DDBJ databases">
        <title>An improved, manually edited Actinidia chinensis var. chinensis (kiwifruit) genome highlights the challenges associated with draft genomes and gene prediction in plants.</title>
        <authorList>
            <person name="Pilkington S."/>
            <person name="Crowhurst R."/>
            <person name="Hilario E."/>
            <person name="Nardozza S."/>
            <person name="Fraser L."/>
            <person name="Peng Y."/>
            <person name="Gunaseelan K."/>
            <person name="Simpson R."/>
            <person name="Tahir J."/>
            <person name="Deroles S."/>
            <person name="Templeton K."/>
            <person name="Luo Z."/>
            <person name="Davy M."/>
            <person name="Cheng C."/>
            <person name="Mcneilage M."/>
            <person name="Scaglione D."/>
            <person name="Liu Y."/>
            <person name="Zhang Q."/>
            <person name="Datson P."/>
            <person name="De Silva N."/>
            <person name="Gardiner S."/>
            <person name="Bassett H."/>
            <person name="Chagne D."/>
            <person name="Mccallum J."/>
            <person name="Dzierzon H."/>
            <person name="Deng C."/>
            <person name="Wang Y.-Y."/>
            <person name="Barron N."/>
            <person name="Manako K."/>
            <person name="Bowen J."/>
            <person name="Foster T."/>
            <person name="Erridge Z."/>
            <person name="Tiffin H."/>
            <person name="Waite C."/>
            <person name="Davies K."/>
            <person name="Grierson E."/>
            <person name="Laing W."/>
            <person name="Kirk R."/>
            <person name="Chen X."/>
            <person name="Wood M."/>
            <person name="Montefiori M."/>
            <person name="Brummell D."/>
            <person name="Schwinn K."/>
            <person name="Catanach A."/>
            <person name="Fullerton C."/>
            <person name="Li D."/>
            <person name="Meiyalaghan S."/>
            <person name="Nieuwenhuizen N."/>
            <person name="Read N."/>
            <person name="Prakash R."/>
            <person name="Hunter D."/>
            <person name="Zhang H."/>
            <person name="Mckenzie M."/>
            <person name="Knabel M."/>
            <person name="Harris A."/>
            <person name="Allan A."/>
            <person name="Chen A."/>
            <person name="Janssen B."/>
            <person name="Plunkett B."/>
            <person name="Dwamena C."/>
            <person name="Voogd C."/>
            <person name="Leif D."/>
            <person name="Lafferty D."/>
            <person name="Souleyre E."/>
            <person name="Varkonyi-Gasic E."/>
            <person name="Gambi F."/>
            <person name="Hanley J."/>
            <person name="Yao J.-L."/>
            <person name="Cheung J."/>
            <person name="David K."/>
            <person name="Warren B."/>
            <person name="Marsh K."/>
            <person name="Snowden K."/>
            <person name="Lin-Wang K."/>
            <person name="Brian L."/>
            <person name="Martinez-Sanchez M."/>
            <person name="Wang M."/>
            <person name="Ileperuma N."/>
            <person name="Macnee N."/>
            <person name="Campin R."/>
            <person name="Mcatee P."/>
            <person name="Drummond R."/>
            <person name="Espley R."/>
            <person name="Ireland H."/>
            <person name="Wu R."/>
            <person name="Atkinson R."/>
            <person name="Karunairetnam S."/>
            <person name="Bulley S."/>
            <person name="Chunkath S."/>
            <person name="Hanley Z."/>
            <person name="Storey R."/>
            <person name="Thrimawithana A."/>
            <person name="Thomson S."/>
            <person name="David C."/>
            <person name="Testolin R."/>
        </authorList>
    </citation>
    <scope>NUCLEOTIDE SEQUENCE [LARGE SCALE GENOMIC DNA]</scope>
    <source>
        <strain evidence="3">cv. Red5</strain>
        <tissue evidence="2">Young leaf</tissue>
    </source>
</reference>
<dbReference type="OrthoDB" id="250548at2759"/>
<dbReference type="Gramene" id="PSS35097">
    <property type="protein sequence ID" value="PSS35097"/>
    <property type="gene ID" value="CEY00_Acc02294"/>
</dbReference>
<keyword evidence="2" id="KW-0689">Ribosomal protein</keyword>
<gene>
    <name evidence="2" type="ORF">CEY00_Acc02294</name>
</gene>
<feature type="region of interest" description="Disordered" evidence="1">
    <location>
        <begin position="1"/>
        <end position="52"/>
    </location>
</feature>
<reference evidence="3" key="2">
    <citation type="journal article" date="2018" name="BMC Genomics">
        <title>A manually annotated Actinidia chinensis var. chinensis (kiwifruit) genome highlights the challenges associated with draft genomes and gene prediction in plants.</title>
        <authorList>
            <person name="Pilkington S.M."/>
            <person name="Crowhurst R."/>
            <person name="Hilario E."/>
            <person name="Nardozza S."/>
            <person name="Fraser L."/>
            <person name="Peng Y."/>
            <person name="Gunaseelan K."/>
            <person name="Simpson R."/>
            <person name="Tahir J."/>
            <person name="Deroles S.C."/>
            <person name="Templeton K."/>
            <person name="Luo Z."/>
            <person name="Davy M."/>
            <person name="Cheng C."/>
            <person name="McNeilage M."/>
            <person name="Scaglione D."/>
            <person name="Liu Y."/>
            <person name="Zhang Q."/>
            <person name="Datson P."/>
            <person name="De Silva N."/>
            <person name="Gardiner S.E."/>
            <person name="Bassett H."/>
            <person name="Chagne D."/>
            <person name="McCallum J."/>
            <person name="Dzierzon H."/>
            <person name="Deng C."/>
            <person name="Wang Y.Y."/>
            <person name="Barron L."/>
            <person name="Manako K."/>
            <person name="Bowen J."/>
            <person name="Foster T.M."/>
            <person name="Erridge Z.A."/>
            <person name="Tiffin H."/>
            <person name="Waite C.N."/>
            <person name="Davies K.M."/>
            <person name="Grierson E.P."/>
            <person name="Laing W.A."/>
            <person name="Kirk R."/>
            <person name="Chen X."/>
            <person name="Wood M."/>
            <person name="Montefiori M."/>
            <person name="Brummell D.A."/>
            <person name="Schwinn K.E."/>
            <person name="Catanach A."/>
            <person name="Fullerton C."/>
            <person name="Li D."/>
            <person name="Meiyalaghan S."/>
            <person name="Nieuwenhuizen N."/>
            <person name="Read N."/>
            <person name="Prakash R."/>
            <person name="Hunter D."/>
            <person name="Zhang H."/>
            <person name="McKenzie M."/>
            <person name="Knabel M."/>
            <person name="Harris A."/>
            <person name="Allan A.C."/>
            <person name="Gleave A."/>
            <person name="Chen A."/>
            <person name="Janssen B.J."/>
            <person name="Plunkett B."/>
            <person name="Ampomah-Dwamena C."/>
            <person name="Voogd C."/>
            <person name="Leif D."/>
            <person name="Lafferty D."/>
            <person name="Souleyre E.J.F."/>
            <person name="Varkonyi-Gasic E."/>
            <person name="Gambi F."/>
            <person name="Hanley J."/>
            <person name="Yao J.L."/>
            <person name="Cheung J."/>
            <person name="David K.M."/>
            <person name="Warren B."/>
            <person name="Marsh K."/>
            <person name="Snowden K.C."/>
            <person name="Lin-Wang K."/>
            <person name="Brian L."/>
            <person name="Martinez-Sanchez M."/>
            <person name="Wang M."/>
            <person name="Ileperuma N."/>
            <person name="Macnee N."/>
            <person name="Campin R."/>
            <person name="McAtee P."/>
            <person name="Drummond R.S.M."/>
            <person name="Espley R.V."/>
            <person name="Ireland H.S."/>
            <person name="Wu R."/>
            <person name="Atkinson R.G."/>
            <person name="Karunairetnam S."/>
            <person name="Bulley S."/>
            <person name="Chunkath S."/>
            <person name="Hanley Z."/>
            <person name="Storey R."/>
            <person name="Thrimawithana A.H."/>
            <person name="Thomson S."/>
            <person name="David C."/>
            <person name="Testolin R."/>
            <person name="Huang H."/>
            <person name="Hellens R.P."/>
            <person name="Schaffer R.J."/>
        </authorList>
    </citation>
    <scope>NUCLEOTIDE SEQUENCE [LARGE SCALE GENOMIC DNA]</scope>
    <source>
        <strain evidence="3">cv. Red5</strain>
    </source>
</reference>
<protein>
    <submittedName>
        <fullName evidence="2">50S ribosomal protein</fullName>
    </submittedName>
</protein>
<dbReference type="InParanoid" id="A0A2R6RYK7"/>
<sequence length="104" mass="11891">MSRRCLRRPSIMRERDRRTLIRTMNRGKSHSSTSAESPTNTGAKAGGSYSRLNHLTNTQSLAEMLKTTMTVTMRLRFGTERGENIAESYLSFMDSYKQAFIHVL</sequence>
<dbReference type="GO" id="GO:0005840">
    <property type="term" value="C:ribosome"/>
    <property type="evidence" value="ECO:0007669"/>
    <property type="project" value="UniProtKB-KW"/>
</dbReference>
<dbReference type="AlphaFoldDB" id="A0A2R6RYK7"/>
<feature type="compositionally biased region" description="Polar residues" evidence="1">
    <location>
        <begin position="30"/>
        <end position="42"/>
    </location>
</feature>
<dbReference type="Proteomes" id="UP000241394">
    <property type="component" value="Chromosome LG2"/>
</dbReference>
<accession>A0A2R6RYK7</accession>
<keyword evidence="2" id="KW-0687">Ribonucleoprotein</keyword>
<name>A0A2R6RYK7_ACTCC</name>
<dbReference type="EMBL" id="NKQK01000002">
    <property type="protein sequence ID" value="PSS35097.1"/>
    <property type="molecule type" value="Genomic_DNA"/>
</dbReference>
<proteinExistence type="predicted"/>
<evidence type="ECO:0000256" key="1">
    <source>
        <dbReference type="SAM" id="MobiDB-lite"/>
    </source>
</evidence>
<evidence type="ECO:0000313" key="3">
    <source>
        <dbReference type="Proteomes" id="UP000241394"/>
    </source>
</evidence>
<keyword evidence="3" id="KW-1185">Reference proteome</keyword>